<feature type="domain" description="Peptidase M24" evidence="1">
    <location>
        <begin position="12"/>
        <end position="130"/>
    </location>
</feature>
<dbReference type="InterPro" id="IPR000994">
    <property type="entry name" value="Pept_M24"/>
</dbReference>
<evidence type="ECO:0000259" key="1">
    <source>
        <dbReference type="Pfam" id="PF00557"/>
    </source>
</evidence>
<feature type="non-terminal residue" evidence="2">
    <location>
        <position position="132"/>
    </location>
</feature>
<dbReference type="PANTHER" id="PTHR43330">
    <property type="entry name" value="METHIONINE AMINOPEPTIDASE"/>
    <property type="match status" value="1"/>
</dbReference>
<accession>A0A2H0TKH9</accession>
<organism evidence="2 3">
    <name type="scientific">Candidatus Nealsonbacteria bacterium CG10_big_fil_rev_8_21_14_0_10_36_228</name>
    <dbReference type="NCBI Taxonomy" id="1974708"/>
    <lineage>
        <taxon>Bacteria</taxon>
        <taxon>Candidatus Nealsoniibacteriota</taxon>
    </lineage>
</organism>
<dbReference type="EMBL" id="PFCI01000007">
    <property type="protein sequence ID" value="PIR72474.1"/>
    <property type="molecule type" value="Genomic_DNA"/>
</dbReference>
<sequence>MISIKSPAEIEIMVEGGKLLAKIMKELEKKVRPGITTKELDRLAESLISCPPKPWAAEDKIRCSFKGYKSTDGETVRPYPFCLCTSIDEEIVHGVPSNRVLKEGDIISLDLGIFYNGFHTDMAITVPVGKIS</sequence>
<protein>
    <submittedName>
        <fullName evidence="2">Type I methionyl aminopeptidase</fullName>
    </submittedName>
</protein>
<dbReference type="PANTHER" id="PTHR43330:SF27">
    <property type="entry name" value="METHIONINE AMINOPEPTIDASE"/>
    <property type="match status" value="1"/>
</dbReference>
<evidence type="ECO:0000313" key="2">
    <source>
        <dbReference type="EMBL" id="PIR72474.1"/>
    </source>
</evidence>
<dbReference type="AlphaFoldDB" id="A0A2H0TKH9"/>
<dbReference type="Gene3D" id="3.90.230.10">
    <property type="entry name" value="Creatinase/methionine aminopeptidase superfamily"/>
    <property type="match status" value="1"/>
</dbReference>
<keyword evidence="2" id="KW-0378">Hydrolase</keyword>
<dbReference type="GO" id="GO:0070006">
    <property type="term" value="F:metalloaminopeptidase activity"/>
    <property type="evidence" value="ECO:0007669"/>
    <property type="project" value="TreeGrafter"/>
</dbReference>
<keyword evidence="2" id="KW-0031">Aminopeptidase</keyword>
<dbReference type="SUPFAM" id="SSF55920">
    <property type="entry name" value="Creatinase/aminopeptidase"/>
    <property type="match status" value="1"/>
</dbReference>
<evidence type="ECO:0000313" key="3">
    <source>
        <dbReference type="Proteomes" id="UP000237006"/>
    </source>
</evidence>
<gene>
    <name evidence="2" type="ORF">COU41_00235</name>
</gene>
<dbReference type="GO" id="GO:0005829">
    <property type="term" value="C:cytosol"/>
    <property type="evidence" value="ECO:0007669"/>
    <property type="project" value="TreeGrafter"/>
</dbReference>
<dbReference type="PRINTS" id="PR00599">
    <property type="entry name" value="MAPEPTIDASE"/>
</dbReference>
<keyword evidence="2" id="KW-0645">Protease</keyword>
<dbReference type="InterPro" id="IPR001714">
    <property type="entry name" value="Pept_M24_MAP"/>
</dbReference>
<dbReference type="Proteomes" id="UP000237006">
    <property type="component" value="Unassembled WGS sequence"/>
</dbReference>
<comment type="caution">
    <text evidence="2">The sequence shown here is derived from an EMBL/GenBank/DDBJ whole genome shotgun (WGS) entry which is preliminary data.</text>
</comment>
<dbReference type="Pfam" id="PF00557">
    <property type="entry name" value="Peptidase_M24"/>
    <property type="match status" value="1"/>
</dbReference>
<name>A0A2H0TKH9_9BACT</name>
<proteinExistence type="predicted"/>
<dbReference type="InterPro" id="IPR036005">
    <property type="entry name" value="Creatinase/aminopeptidase-like"/>
</dbReference>
<reference evidence="3" key="1">
    <citation type="submission" date="2017-09" db="EMBL/GenBank/DDBJ databases">
        <title>Depth-based differentiation of microbial function through sediment-hosted aquifers and enrichment of novel symbionts in the deep terrestrial subsurface.</title>
        <authorList>
            <person name="Probst A.J."/>
            <person name="Ladd B."/>
            <person name="Jarett J.K."/>
            <person name="Geller-Mcgrath D.E."/>
            <person name="Sieber C.M.K."/>
            <person name="Emerson J.B."/>
            <person name="Anantharaman K."/>
            <person name="Thomas B.C."/>
            <person name="Malmstrom R."/>
            <person name="Stieglmeier M."/>
            <person name="Klingl A."/>
            <person name="Woyke T."/>
            <person name="Ryan C.M."/>
            <person name="Banfield J.F."/>
        </authorList>
    </citation>
    <scope>NUCLEOTIDE SEQUENCE [LARGE SCALE GENOMIC DNA]</scope>
</reference>